<dbReference type="Proteomes" id="UP000216411">
    <property type="component" value="Unassembled WGS sequence"/>
</dbReference>
<feature type="compositionally biased region" description="Basic and acidic residues" evidence="1">
    <location>
        <begin position="36"/>
        <end position="52"/>
    </location>
</feature>
<comment type="caution">
    <text evidence="3">The sequence shown here is derived from an EMBL/GenBank/DDBJ whole genome shotgun (WGS) entry which is preliminary data.</text>
</comment>
<protein>
    <recommendedName>
        <fullName evidence="2">HNH/Endo VII superfamily nuclease toxins domain-containing protein</fullName>
    </recommendedName>
</protein>
<evidence type="ECO:0000256" key="1">
    <source>
        <dbReference type="SAM" id="MobiDB-lite"/>
    </source>
</evidence>
<name>A0A371J1Y4_9FIRM</name>
<proteinExistence type="predicted"/>
<evidence type="ECO:0000259" key="2">
    <source>
        <dbReference type="Pfam" id="PF15657"/>
    </source>
</evidence>
<evidence type="ECO:0000313" key="3">
    <source>
        <dbReference type="EMBL" id="RDY26821.1"/>
    </source>
</evidence>
<dbReference type="EMBL" id="NOKA02000131">
    <property type="protein sequence ID" value="RDY26821.1"/>
    <property type="molecule type" value="Genomic_DNA"/>
</dbReference>
<feature type="region of interest" description="Disordered" evidence="1">
    <location>
        <begin position="17"/>
        <end position="89"/>
    </location>
</feature>
<organism evidence="3 4">
    <name type="scientific">Lachnotalea glycerini</name>
    <dbReference type="NCBI Taxonomy" id="1763509"/>
    <lineage>
        <taxon>Bacteria</taxon>
        <taxon>Bacillati</taxon>
        <taxon>Bacillota</taxon>
        <taxon>Clostridia</taxon>
        <taxon>Lachnospirales</taxon>
        <taxon>Lachnospiraceae</taxon>
        <taxon>Lachnotalea</taxon>
    </lineage>
</organism>
<gene>
    <name evidence="3" type="ORF">CG710_021410</name>
</gene>
<dbReference type="InterPro" id="IPR028048">
    <property type="entry name" value="Tox-HNH-EHHH"/>
</dbReference>
<dbReference type="OrthoDB" id="6636741at2"/>
<evidence type="ECO:0000313" key="4">
    <source>
        <dbReference type="Proteomes" id="UP000216411"/>
    </source>
</evidence>
<accession>A0A371J1Y4</accession>
<dbReference type="AlphaFoldDB" id="A0A371J1Y4"/>
<dbReference type="Pfam" id="PF15657">
    <property type="entry name" value="Tox-HNH-EHHH"/>
    <property type="match status" value="1"/>
</dbReference>
<reference evidence="3 4" key="1">
    <citation type="journal article" date="2017" name="Genome Announc.">
        <title>Draft Genome Sequence of a Sporulating and Motile Strain of Lachnotalea glycerini Isolated from Water in Quebec City, Canada.</title>
        <authorList>
            <person name="Maheux A.F."/>
            <person name="Boudreau D.K."/>
            <person name="Berube E."/>
            <person name="Boissinot M."/>
            <person name="Raymond F."/>
            <person name="Brodeur S."/>
            <person name="Corbeil J."/>
            <person name="Isabel S."/>
            <person name="Omar R.F."/>
            <person name="Bergeron M.G."/>
        </authorList>
    </citation>
    <scope>NUCLEOTIDE SEQUENCE [LARGE SCALE GENOMIC DNA]</scope>
    <source>
        <strain evidence="3 4">CCRI-19302</strain>
    </source>
</reference>
<sequence length="177" mass="19509">MNLYAYCANNPVSYVDPSGNQCKAAKDRLAASTSKGKNETKTSTKLTEHQDSSSKGSGDTSRKEALGQIKQDLGIPKTQQPVSQKMEKMLDEHKKPIVVNGEFVYSRELTYSVSGKTDAGGNPIKQVIIQDHSYGHSYSDGIGNQSSHFNVRPDNNPKTGGVNGTKEHYYFTYRNKK</sequence>
<keyword evidence="4" id="KW-1185">Reference proteome</keyword>
<feature type="domain" description="HNH/Endo VII superfamily nuclease toxins" evidence="2">
    <location>
        <begin position="106"/>
        <end position="171"/>
    </location>
</feature>